<accession>A0AAE1CMU0</accession>
<dbReference type="GO" id="GO:0051537">
    <property type="term" value="F:2 iron, 2 sulfur cluster binding"/>
    <property type="evidence" value="ECO:0007669"/>
    <property type="project" value="UniProtKB-KW"/>
</dbReference>
<keyword evidence="2" id="KW-0479">Metal-binding</keyword>
<evidence type="ECO:0000256" key="7">
    <source>
        <dbReference type="ARBA" id="ARBA00076083"/>
    </source>
</evidence>
<dbReference type="Proteomes" id="UP001283361">
    <property type="component" value="Unassembled WGS sequence"/>
</dbReference>
<dbReference type="InterPro" id="IPR002109">
    <property type="entry name" value="Glutaredoxin"/>
</dbReference>
<keyword evidence="10" id="KW-1185">Reference proteome</keyword>
<dbReference type="GO" id="GO:0046872">
    <property type="term" value="F:metal ion binding"/>
    <property type="evidence" value="ECO:0007669"/>
    <property type="project" value="UniProtKB-KW"/>
</dbReference>
<dbReference type="FunFam" id="3.40.30.10:FF:000005">
    <property type="entry name" value="Glutaredoxin 5"/>
    <property type="match status" value="1"/>
</dbReference>
<dbReference type="InterPro" id="IPR033658">
    <property type="entry name" value="GRX_PICOT-like"/>
</dbReference>
<dbReference type="CDD" id="cd03028">
    <property type="entry name" value="GRX_PICOT_like"/>
    <property type="match status" value="1"/>
</dbReference>
<organism evidence="9 10">
    <name type="scientific">Elysia crispata</name>
    <name type="common">lettuce slug</name>
    <dbReference type="NCBI Taxonomy" id="231223"/>
    <lineage>
        <taxon>Eukaryota</taxon>
        <taxon>Metazoa</taxon>
        <taxon>Spiralia</taxon>
        <taxon>Lophotrochozoa</taxon>
        <taxon>Mollusca</taxon>
        <taxon>Gastropoda</taxon>
        <taxon>Heterobranchia</taxon>
        <taxon>Euthyneura</taxon>
        <taxon>Panpulmonata</taxon>
        <taxon>Sacoglossa</taxon>
        <taxon>Placobranchoidea</taxon>
        <taxon>Plakobranchidae</taxon>
        <taxon>Elysia</taxon>
    </lineage>
</organism>
<dbReference type="Gene3D" id="3.40.30.10">
    <property type="entry name" value="Glutaredoxin"/>
    <property type="match status" value="1"/>
</dbReference>
<evidence type="ECO:0000256" key="3">
    <source>
        <dbReference type="ARBA" id="ARBA00023004"/>
    </source>
</evidence>
<dbReference type="SUPFAM" id="SSF52833">
    <property type="entry name" value="Thioredoxin-like"/>
    <property type="match status" value="1"/>
</dbReference>
<reference evidence="9" key="1">
    <citation type="journal article" date="2023" name="G3 (Bethesda)">
        <title>A reference genome for the long-term kleptoplast-retaining sea slug Elysia crispata morphotype clarki.</title>
        <authorList>
            <person name="Eastman K.E."/>
            <person name="Pendleton A.L."/>
            <person name="Shaikh M.A."/>
            <person name="Suttiyut T."/>
            <person name="Ogas R."/>
            <person name="Tomko P."/>
            <person name="Gavelis G."/>
            <person name="Widhalm J.R."/>
            <person name="Wisecaver J.H."/>
        </authorList>
    </citation>
    <scope>NUCLEOTIDE SEQUENCE</scope>
    <source>
        <strain evidence="9">ECLA1</strain>
    </source>
</reference>
<proteinExistence type="predicted"/>
<keyword evidence="5" id="KW-0676">Redox-active center</keyword>
<gene>
    <name evidence="9" type="ORF">RRG08_032030</name>
</gene>
<dbReference type="AlphaFoldDB" id="A0AAE1CMU0"/>
<dbReference type="InterPro" id="IPR004480">
    <property type="entry name" value="Monothiol_GRX-rel"/>
</dbReference>
<evidence type="ECO:0000256" key="2">
    <source>
        <dbReference type="ARBA" id="ARBA00022723"/>
    </source>
</evidence>
<evidence type="ECO:0000259" key="8">
    <source>
        <dbReference type="Pfam" id="PF00462"/>
    </source>
</evidence>
<dbReference type="Pfam" id="PF00462">
    <property type="entry name" value="Glutaredoxin"/>
    <property type="match status" value="1"/>
</dbReference>
<dbReference type="GO" id="GO:0005759">
    <property type="term" value="C:mitochondrial matrix"/>
    <property type="evidence" value="ECO:0007669"/>
    <property type="project" value="TreeGrafter"/>
</dbReference>
<dbReference type="PANTHER" id="PTHR10293">
    <property type="entry name" value="GLUTAREDOXIN FAMILY MEMBER"/>
    <property type="match status" value="1"/>
</dbReference>
<keyword evidence="4" id="KW-0411">Iron-sulfur</keyword>
<feature type="domain" description="Glutaredoxin" evidence="8">
    <location>
        <begin position="44"/>
        <end position="109"/>
    </location>
</feature>
<dbReference type="InterPro" id="IPR036249">
    <property type="entry name" value="Thioredoxin-like_sf"/>
</dbReference>
<evidence type="ECO:0000256" key="5">
    <source>
        <dbReference type="ARBA" id="ARBA00023284"/>
    </source>
</evidence>
<dbReference type="PANTHER" id="PTHR10293:SF16">
    <property type="entry name" value="GLUTAREDOXIN-RELATED PROTEIN 5, MITOCHONDRIAL"/>
    <property type="match status" value="1"/>
</dbReference>
<protein>
    <recommendedName>
        <fullName evidence="6">Glutaredoxin-related protein 5, mitochondrial</fullName>
    </recommendedName>
    <alternativeName>
        <fullName evidence="7">Monothiol glutaredoxin-5</fullName>
    </alternativeName>
</protein>
<dbReference type="PROSITE" id="PS51354">
    <property type="entry name" value="GLUTAREDOXIN_2"/>
    <property type="match status" value="1"/>
</dbReference>
<dbReference type="EMBL" id="JAWDGP010007454">
    <property type="protein sequence ID" value="KAK3717548.1"/>
    <property type="molecule type" value="Genomic_DNA"/>
</dbReference>
<dbReference type="NCBIfam" id="TIGR00365">
    <property type="entry name" value="Grx4 family monothiol glutaredoxin"/>
    <property type="match status" value="1"/>
</dbReference>
<keyword evidence="3" id="KW-0408">Iron</keyword>
<comment type="caution">
    <text evidence="9">The sequence shown here is derived from an EMBL/GenBank/DDBJ whole genome shotgun (WGS) entry which is preliminary data.</text>
</comment>
<evidence type="ECO:0000256" key="1">
    <source>
        <dbReference type="ARBA" id="ARBA00022714"/>
    </source>
</evidence>
<evidence type="ECO:0000256" key="6">
    <source>
        <dbReference type="ARBA" id="ARBA00067456"/>
    </source>
</evidence>
<evidence type="ECO:0000313" key="9">
    <source>
        <dbReference type="EMBL" id="KAK3717548.1"/>
    </source>
</evidence>
<keyword evidence="1" id="KW-0001">2Fe-2S</keyword>
<evidence type="ECO:0000256" key="4">
    <source>
        <dbReference type="ARBA" id="ARBA00023014"/>
    </source>
</evidence>
<name>A0AAE1CMU0_9GAST</name>
<evidence type="ECO:0000313" key="10">
    <source>
        <dbReference type="Proteomes" id="UP001283361"/>
    </source>
</evidence>
<sequence>MSFLFCKSTWNAVVSPANRRAFMLCLAQMSSKVNFDEMVKGKPVVVFMKGTPDAPRCGFSNAVCQILKFHGVDGFESYDVLSNEDIRQGVKEYTKWPTIPQVFFNGEFIGGCDIMLDMHKNGELIEELKKIGIRSALLDSSDGADTKS</sequence>